<reference evidence="1 2" key="1">
    <citation type="submission" date="2019-11" db="EMBL/GenBank/DDBJ databases">
        <title>Genome sequence of Moorella glycerini DSM11254.</title>
        <authorList>
            <person name="Poehlein A."/>
            <person name="Boeer T."/>
            <person name="Daniel R."/>
        </authorList>
    </citation>
    <scope>NUCLEOTIDE SEQUENCE [LARGE SCALE GENOMIC DNA]</scope>
    <source>
        <strain evidence="1 2">DSM 11254</strain>
    </source>
</reference>
<dbReference type="RefSeq" id="WP_106007001.1">
    <property type="nucleotide sequence ID" value="NZ_CP046244.1"/>
</dbReference>
<dbReference type="STRING" id="55779.2944"/>
<dbReference type="OrthoDB" id="2082936at2"/>
<gene>
    <name evidence="1" type="ORF">MGLY_20250</name>
</gene>
<dbReference type="Proteomes" id="UP000425916">
    <property type="component" value="Chromosome"/>
</dbReference>
<accession>A0A0C7NQY0</accession>
<evidence type="ECO:0000313" key="1">
    <source>
        <dbReference type="EMBL" id="QGP92638.1"/>
    </source>
</evidence>
<dbReference type="EMBL" id="CP046244">
    <property type="protein sequence ID" value="QGP92638.1"/>
    <property type="molecule type" value="Genomic_DNA"/>
</dbReference>
<evidence type="ECO:0000313" key="2">
    <source>
        <dbReference type="Proteomes" id="UP000425916"/>
    </source>
</evidence>
<protein>
    <submittedName>
        <fullName evidence="1">Uncharacterized protein</fullName>
    </submittedName>
</protein>
<keyword evidence="2" id="KW-1185">Reference proteome</keyword>
<name>A0A0C7NQY0_9FIRM</name>
<organism evidence="1 2">
    <name type="scientific">Neomoorella glycerini</name>
    <dbReference type="NCBI Taxonomy" id="55779"/>
    <lineage>
        <taxon>Bacteria</taxon>
        <taxon>Bacillati</taxon>
        <taxon>Bacillota</taxon>
        <taxon>Clostridia</taxon>
        <taxon>Neomoorellales</taxon>
        <taxon>Neomoorellaceae</taxon>
        <taxon>Neomoorella</taxon>
    </lineage>
</organism>
<proteinExistence type="predicted"/>
<sequence>MGGFVPVMKGKPLFSSDQIVNISDLQRKWRSVVEPKLHEMPFLMMFSGSEPRATILSYDKFKELWEKVAEAAELEIKLELLCRILENEKGGQALVPLAEVIKKAGITAEDLEAAPDVDLEND</sequence>
<dbReference type="AlphaFoldDB" id="A0A0C7NQY0"/>